<evidence type="ECO:0008006" key="5">
    <source>
        <dbReference type="Google" id="ProtNLM"/>
    </source>
</evidence>
<accession>A0AAN7H8R4</accession>
<name>A0AAN7H8R4_9PEZI</name>
<dbReference type="Pfam" id="PF14330">
    <property type="entry name" value="DUF4387"/>
    <property type="match status" value="1"/>
</dbReference>
<comment type="caution">
    <text evidence="3">The sequence shown here is derived from an EMBL/GenBank/DDBJ whole genome shotgun (WGS) entry which is preliminary data.</text>
</comment>
<evidence type="ECO:0000259" key="2">
    <source>
        <dbReference type="Pfam" id="PF14330"/>
    </source>
</evidence>
<dbReference type="AlphaFoldDB" id="A0AAN7H8R4"/>
<evidence type="ECO:0000313" key="3">
    <source>
        <dbReference type="EMBL" id="KAK4234663.1"/>
    </source>
</evidence>
<dbReference type="Proteomes" id="UP001303760">
    <property type="component" value="Unassembled WGS sequence"/>
</dbReference>
<feature type="domain" description="DUF4387" evidence="2">
    <location>
        <begin position="492"/>
        <end position="589"/>
    </location>
</feature>
<reference evidence="3" key="2">
    <citation type="submission" date="2023-05" db="EMBL/GenBank/DDBJ databases">
        <authorList>
            <consortium name="Lawrence Berkeley National Laboratory"/>
            <person name="Steindorff A."/>
            <person name="Hensen N."/>
            <person name="Bonometti L."/>
            <person name="Westerberg I."/>
            <person name="Brannstrom I.O."/>
            <person name="Guillou S."/>
            <person name="Cros-Aarteil S."/>
            <person name="Calhoun S."/>
            <person name="Haridas S."/>
            <person name="Kuo A."/>
            <person name="Mondo S."/>
            <person name="Pangilinan J."/>
            <person name="Riley R."/>
            <person name="Labutti K."/>
            <person name="Andreopoulos B."/>
            <person name="Lipzen A."/>
            <person name="Chen C."/>
            <person name="Yanf M."/>
            <person name="Daum C."/>
            <person name="Ng V."/>
            <person name="Clum A."/>
            <person name="Ohm R."/>
            <person name="Martin F."/>
            <person name="Silar P."/>
            <person name="Natvig D."/>
            <person name="Lalanne C."/>
            <person name="Gautier V."/>
            <person name="Ament-Velasquez S.L."/>
            <person name="Kruys A."/>
            <person name="Hutchinson M.I."/>
            <person name="Powell A.J."/>
            <person name="Barry K."/>
            <person name="Miller A.N."/>
            <person name="Grigoriev I.V."/>
            <person name="Debuchy R."/>
            <person name="Gladieux P."/>
            <person name="Thoren M.H."/>
            <person name="Johannesson H."/>
        </authorList>
    </citation>
    <scope>NUCLEOTIDE SEQUENCE</scope>
    <source>
        <strain evidence="3">CBS 532.94</strain>
    </source>
</reference>
<organism evidence="3 4">
    <name type="scientific">Achaetomium macrosporum</name>
    <dbReference type="NCBI Taxonomy" id="79813"/>
    <lineage>
        <taxon>Eukaryota</taxon>
        <taxon>Fungi</taxon>
        <taxon>Dikarya</taxon>
        <taxon>Ascomycota</taxon>
        <taxon>Pezizomycotina</taxon>
        <taxon>Sordariomycetes</taxon>
        <taxon>Sordariomycetidae</taxon>
        <taxon>Sordariales</taxon>
        <taxon>Chaetomiaceae</taxon>
        <taxon>Achaetomium</taxon>
    </lineage>
</organism>
<sequence>MVSGEIKILTPTGMLGYSFSEDLFWSAVKDGVDAIILDSGSTDSGPAKLALGQTTTSRQAYERDLRILVSACHHHRVPVLIGSAGGDGTNAHVALLLEIVAEIVAREGFRTLNVVTIEAEIPKSTVQAKFEGGLVTPCGHGVPELRQADINDATVIVAQMGMEPWLNAMQVHPDFDIIIAGRSYDPAPFAAFCVHKGLPDLGLAYHMGKIMECGGVCAVPKSAEALATVRHGSFDIRPLSPTARCTPLSVAAHTLYEKSRPDLLAGPGGVLDVSHSRFEQLEDGRTVRVTGSKFSPAADGTYTVKLEGARVAGYTAMFIGGIRDPIMISQLDCLIPMIQDKLRAVVSCQFELAIQLYGHNPLVKGLDLGCHGYAPAEIGVLGKVLAPTQDDAKTVANLAKVFFTHAPYPGQVANAGNFMMPFSPCDLALGPATEFCVYHLMQVDNPGEQFPFAARATLRDLSAEIKANITPMAAKQSIAHLSPPPPPGFVYLASLASVIRTKNCGPFQLTIDVMFSDRETFERVRSAGILSRETISHLYSVQNPEDIIACLWWETALAFKATIKRPVVSGSFRDNDVHGSGWHVPLLYLQVPAPGSV</sequence>
<feature type="domain" description="Acyclic terpene utilisation N-terminal" evidence="1">
    <location>
        <begin position="8"/>
        <end position="398"/>
    </location>
</feature>
<evidence type="ECO:0000259" key="1">
    <source>
        <dbReference type="Pfam" id="PF07287"/>
    </source>
</evidence>
<dbReference type="InterPro" id="IPR025496">
    <property type="entry name" value="DUF4387"/>
</dbReference>
<gene>
    <name evidence="3" type="ORF">C8A03DRAFT_18477</name>
</gene>
<dbReference type="InterPro" id="IPR010839">
    <property type="entry name" value="AtuA_N"/>
</dbReference>
<proteinExistence type="predicted"/>
<dbReference type="Pfam" id="PF07287">
    <property type="entry name" value="AtuA"/>
    <property type="match status" value="1"/>
</dbReference>
<evidence type="ECO:0000313" key="4">
    <source>
        <dbReference type="Proteomes" id="UP001303760"/>
    </source>
</evidence>
<protein>
    <recommendedName>
        <fullName evidence="5">Caib baif family enzyme</fullName>
    </recommendedName>
</protein>
<reference evidence="3" key="1">
    <citation type="journal article" date="2023" name="Mol. Phylogenet. Evol.">
        <title>Genome-scale phylogeny and comparative genomics of the fungal order Sordariales.</title>
        <authorList>
            <person name="Hensen N."/>
            <person name="Bonometti L."/>
            <person name="Westerberg I."/>
            <person name="Brannstrom I.O."/>
            <person name="Guillou S."/>
            <person name="Cros-Aarteil S."/>
            <person name="Calhoun S."/>
            <person name="Haridas S."/>
            <person name="Kuo A."/>
            <person name="Mondo S."/>
            <person name="Pangilinan J."/>
            <person name="Riley R."/>
            <person name="LaButti K."/>
            <person name="Andreopoulos B."/>
            <person name="Lipzen A."/>
            <person name="Chen C."/>
            <person name="Yan M."/>
            <person name="Daum C."/>
            <person name="Ng V."/>
            <person name="Clum A."/>
            <person name="Steindorff A."/>
            <person name="Ohm R.A."/>
            <person name="Martin F."/>
            <person name="Silar P."/>
            <person name="Natvig D.O."/>
            <person name="Lalanne C."/>
            <person name="Gautier V."/>
            <person name="Ament-Velasquez S.L."/>
            <person name="Kruys A."/>
            <person name="Hutchinson M.I."/>
            <person name="Powell A.J."/>
            <person name="Barry K."/>
            <person name="Miller A.N."/>
            <person name="Grigoriev I.V."/>
            <person name="Debuchy R."/>
            <person name="Gladieux P."/>
            <person name="Hiltunen Thoren M."/>
            <person name="Johannesson H."/>
        </authorList>
    </citation>
    <scope>NUCLEOTIDE SEQUENCE</scope>
    <source>
        <strain evidence="3">CBS 532.94</strain>
    </source>
</reference>
<dbReference type="EMBL" id="MU860342">
    <property type="protein sequence ID" value="KAK4234663.1"/>
    <property type="molecule type" value="Genomic_DNA"/>
</dbReference>
<keyword evidence="4" id="KW-1185">Reference proteome</keyword>